<organism evidence="3 4">
    <name type="scientific">Tanacetum coccineum</name>
    <dbReference type="NCBI Taxonomy" id="301880"/>
    <lineage>
        <taxon>Eukaryota</taxon>
        <taxon>Viridiplantae</taxon>
        <taxon>Streptophyta</taxon>
        <taxon>Embryophyta</taxon>
        <taxon>Tracheophyta</taxon>
        <taxon>Spermatophyta</taxon>
        <taxon>Magnoliopsida</taxon>
        <taxon>eudicotyledons</taxon>
        <taxon>Gunneridae</taxon>
        <taxon>Pentapetalae</taxon>
        <taxon>asterids</taxon>
        <taxon>campanulids</taxon>
        <taxon>Asterales</taxon>
        <taxon>Asteraceae</taxon>
        <taxon>Asteroideae</taxon>
        <taxon>Anthemideae</taxon>
        <taxon>Anthemidinae</taxon>
        <taxon>Tanacetum</taxon>
    </lineage>
</organism>
<evidence type="ECO:0000256" key="1">
    <source>
        <dbReference type="SAM" id="MobiDB-lite"/>
    </source>
</evidence>
<sequence>MDIFSQKIEISELKEGDHIYTWRKQLYSHHAIFVGEGKVIHFVNDKRDDEGPRFLAPFKILSGGSSDHKEKSPCSMSYCGLEKVAGSGVKVSCINCFLKKGSLYLFKYQASREFLYAKTVGGTCTMAESDPPEEVMHRAIYLYENGYGKYDLMNNNCEDFALYCKTGLWSTDKGTQGRSSQANMVRPTRHAKKDKDLVERVTRIATSIPRSFSKREDKDLGHREDVVKGNIPAARLTPDDNEARSDWWISSKAYFDGFIDQVERVGPYSFNGHENMGAPPNFQTPMRSQPSSSDWQRQMPEQSASHYWQPSSHPGSYYSFGQPPSHMVRPNLQTTIEIDNMLSGSHS</sequence>
<evidence type="ECO:0000313" key="3">
    <source>
        <dbReference type="EMBL" id="GJS93115.1"/>
    </source>
</evidence>
<feature type="domain" description="LRAT" evidence="2">
    <location>
        <begin position="19"/>
        <end position="173"/>
    </location>
</feature>
<dbReference type="PANTHER" id="PTHR46137">
    <property type="entry name" value="OS05G0310600 PROTEIN"/>
    <property type="match status" value="1"/>
</dbReference>
<dbReference type="PANTHER" id="PTHR46137:SF19">
    <property type="entry name" value="GB|AAF32477.1"/>
    <property type="match status" value="1"/>
</dbReference>
<dbReference type="Gene3D" id="3.90.1720.10">
    <property type="entry name" value="endopeptidase domain like (from Nostoc punctiforme)"/>
    <property type="match status" value="1"/>
</dbReference>
<dbReference type="Proteomes" id="UP001151760">
    <property type="component" value="Unassembled WGS sequence"/>
</dbReference>
<gene>
    <name evidence="3" type="ORF">Tco_0800083</name>
</gene>
<proteinExistence type="predicted"/>
<name>A0ABQ4ZVV8_9ASTR</name>
<keyword evidence="4" id="KW-1185">Reference proteome</keyword>
<accession>A0ABQ4ZVV8</accession>
<evidence type="ECO:0000259" key="2">
    <source>
        <dbReference type="PROSITE" id="PS51934"/>
    </source>
</evidence>
<feature type="region of interest" description="Disordered" evidence="1">
    <location>
        <begin position="280"/>
        <end position="311"/>
    </location>
</feature>
<comment type="caution">
    <text evidence="3">The sequence shown here is derived from an EMBL/GenBank/DDBJ whole genome shotgun (WGS) entry which is preliminary data.</text>
</comment>
<dbReference type="EMBL" id="BQNB010011632">
    <property type="protein sequence ID" value="GJS93115.1"/>
    <property type="molecule type" value="Genomic_DNA"/>
</dbReference>
<reference evidence="3" key="1">
    <citation type="journal article" date="2022" name="Int. J. Mol. Sci.">
        <title>Draft Genome of Tanacetum Coccineum: Genomic Comparison of Closely Related Tanacetum-Family Plants.</title>
        <authorList>
            <person name="Yamashiro T."/>
            <person name="Shiraishi A."/>
            <person name="Nakayama K."/>
            <person name="Satake H."/>
        </authorList>
    </citation>
    <scope>NUCLEOTIDE SEQUENCE</scope>
</reference>
<feature type="compositionally biased region" description="Polar residues" evidence="1">
    <location>
        <begin position="281"/>
        <end position="311"/>
    </location>
</feature>
<protein>
    <submittedName>
        <fullName evidence="3">Endopeptidase, NLPC/P60 domain, LRAT-like domain protein</fullName>
    </submittedName>
</protein>
<dbReference type="PROSITE" id="PS51934">
    <property type="entry name" value="LRAT"/>
    <property type="match status" value="1"/>
</dbReference>
<reference evidence="3" key="2">
    <citation type="submission" date="2022-01" db="EMBL/GenBank/DDBJ databases">
        <authorList>
            <person name="Yamashiro T."/>
            <person name="Shiraishi A."/>
            <person name="Satake H."/>
            <person name="Nakayama K."/>
        </authorList>
    </citation>
    <scope>NUCLEOTIDE SEQUENCE</scope>
</reference>
<dbReference type="InterPro" id="IPR007053">
    <property type="entry name" value="LRAT_dom"/>
</dbReference>
<evidence type="ECO:0000313" key="4">
    <source>
        <dbReference type="Proteomes" id="UP001151760"/>
    </source>
</evidence>
<dbReference type="Pfam" id="PF04970">
    <property type="entry name" value="LRAT"/>
    <property type="match status" value="1"/>
</dbReference>